<evidence type="ECO:0000256" key="2">
    <source>
        <dbReference type="ARBA" id="ARBA00022512"/>
    </source>
</evidence>
<evidence type="ECO:0000259" key="6">
    <source>
        <dbReference type="Pfam" id="PF23657"/>
    </source>
</evidence>
<reference evidence="7 10" key="2">
    <citation type="submission" date="2019-07" db="EMBL/GenBank/DDBJ databases">
        <title>Whole genome shotgun sequence of Myxococcus fulvus NBRC 100333.</title>
        <authorList>
            <person name="Hosoyama A."/>
            <person name="Uohara A."/>
            <person name="Ohji S."/>
            <person name="Ichikawa N."/>
        </authorList>
    </citation>
    <scope>NUCLEOTIDE SEQUENCE [LARGE SCALE GENOMIC DNA]</scope>
    <source>
        <strain evidence="7 10">NBRC 100333</strain>
    </source>
</reference>
<dbReference type="PANTHER" id="PTHR31018">
    <property type="entry name" value="SPORULATION-SPECIFIC PROTEIN-RELATED"/>
    <property type="match status" value="1"/>
</dbReference>
<evidence type="ECO:0000256" key="1">
    <source>
        <dbReference type="ARBA" id="ARBA00004191"/>
    </source>
</evidence>
<dbReference type="InterPro" id="IPR055575">
    <property type="entry name" value="DUF7151"/>
</dbReference>
<dbReference type="GO" id="GO:0030313">
    <property type="term" value="C:cell envelope"/>
    <property type="evidence" value="ECO:0007669"/>
    <property type="project" value="UniProtKB-SubCell"/>
</dbReference>
<evidence type="ECO:0000313" key="7">
    <source>
        <dbReference type="EMBL" id="GEN06936.1"/>
    </source>
</evidence>
<dbReference type="Proteomes" id="UP000321514">
    <property type="component" value="Unassembled WGS sequence"/>
</dbReference>
<protein>
    <recommendedName>
        <fullName evidence="6">DUF7151 domain-containing protein</fullName>
    </recommendedName>
</protein>
<dbReference type="InterPro" id="IPR036941">
    <property type="entry name" value="Rcpt_L-dom_sf"/>
</dbReference>
<reference evidence="8 9" key="1">
    <citation type="submission" date="2016-10" db="EMBL/GenBank/DDBJ databases">
        <authorList>
            <person name="Varghese N."/>
            <person name="Submissions S."/>
        </authorList>
    </citation>
    <scope>NUCLEOTIDE SEQUENCE [LARGE SCALE GENOMIC DNA]</scope>
    <source>
        <strain evidence="8 9">DSM 16525</strain>
    </source>
</reference>
<name>A0A511SYF4_MYXFU</name>
<keyword evidence="3" id="KW-0964">Secreted</keyword>
<dbReference type="InterPro" id="IPR018247">
    <property type="entry name" value="EF_Hand_1_Ca_BS"/>
</dbReference>
<dbReference type="Proteomes" id="UP000183760">
    <property type="component" value="Unassembled WGS sequence"/>
</dbReference>
<keyword evidence="4" id="KW-0732">Signal</keyword>
<dbReference type="RefSeq" id="WP_074953792.1">
    <property type="nucleotide sequence ID" value="NZ_BJXR01000019.1"/>
</dbReference>
<accession>A0A511SYF4</accession>
<dbReference type="EMBL" id="FOIB01000004">
    <property type="protein sequence ID" value="SEU02669.1"/>
    <property type="molecule type" value="Genomic_DNA"/>
</dbReference>
<organism evidence="7 10">
    <name type="scientific">Myxococcus fulvus</name>
    <dbReference type="NCBI Taxonomy" id="33"/>
    <lineage>
        <taxon>Bacteria</taxon>
        <taxon>Pseudomonadati</taxon>
        <taxon>Myxococcota</taxon>
        <taxon>Myxococcia</taxon>
        <taxon>Myxococcales</taxon>
        <taxon>Cystobacterineae</taxon>
        <taxon>Myxococcaceae</taxon>
        <taxon>Myxococcus</taxon>
    </lineage>
</organism>
<sequence>MRWYWLVPLAWLCGCDDIRLSNFLEPRPTLSRKEVVPPGEHCAHGGQVAYAGEDLDGDGLLAEDEVTRAEYLCTPQALSRTRTELAGVHCELGGRAVETGVDTNANGTLEDDEVDAVEYVCATPFPGVLVRMRNEPSGTTCPQGGQVTHAGLDTNGDGVLQTDEITREVVGCMEPAQVLSRLESLGILAGGDCGERPVYAVESGPDEDGDGTLDDDEVRATRRLCASTSALLWRQVDEPGGLHCVSGGVAVASGSDTNQDGALQESEVLATAYVCHPSATHDGDYEVRTPSDLAALQGISHIRGDLLISSPGIQALSLPGLESVEGHLRIRSNPQLDRVALTGLRFVREDLSITENGLLVMVVTDANRALHVGGSLRVERNMLLRWLGLNSIVPHRDFHLTSNASLVEVGPLPFMDALTGELVIEDNRALTGVLIPKLLRIGTHLTIQGNVALRSLEGLKGLQSVGGDFTLAENGVLPGVAGLASLERVGGDVLVWDNAALTRFTLPQLRSVGSLSFLENPALTTIGPLVALVDTGHAFSLFLNDNLDTLTGLTQLRALNGTLSIQGNPKLDSLMAFEPLESLTYLQVTENHALPSLAGLHNLRTLDTLSVRENPALTTLGLQALRQVRGAFAVLNNDRLPQCAATALADSVFTGPEDERSVQGNDTMAVCTPP</sequence>
<keyword evidence="2" id="KW-0134">Cell wall</keyword>
<dbReference type="Pfam" id="PF23657">
    <property type="entry name" value="DUF7151"/>
    <property type="match status" value="4"/>
</dbReference>
<dbReference type="Gene3D" id="3.80.20.20">
    <property type="entry name" value="Receptor L-domain"/>
    <property type="match status" value="2"/>
</dbReference>
<gene>
    <name evidence="7" type="ORF">MFU01_19730</name>
    <name evidence="8" type="ORF">SAMN05443572_104440</name>
</gene>
<feature type="domain" description="DUF7151" evidence="6">
    <location>
        <begin position="30"/>
        <end position="73"/>
    </location>
</feature>
<dbReference type="OrthoDB" id="8832761at2"/>
<dbReference type="STRING" id="1334629.MFUL124B02_38605"/>
<keyword evidence="5" id="KW-0325">Glycoprotein</keyword>
<dbReference type="AlphaFoldDB" id="A0A511SYF4"/>
<evidence type="ECO:0000313" key="8">
    <source>
        <dbReference type="EMBL" id="SEU02669.1"/>
    </source>
</evidence>
<keyword evidence="9" id="KW-1185">Reference proteome</keyword>
<comment type="caution">
    <text evidence="7">The sequence shown here is derived from an EMBL/GenBank/DDBJ whole genome shotgun (WGS) entry which is preliminary data.</text>
</comment>
<dbReference type="EMBL" id="BJXR01000019">
    <property type="protein sequence ID" value="GEN06936.1"/>
    <property type="molecule type" value="Genomic_DNA"/>
</dbReference>
<evidence type="ECO:0000313" key="10">
    <source>
        <dbReference type="Proteomes" id="UP000321514"/>
    </source>
</evidence>
<feature type="domain" description="DUF7151" evidence="6">
    <location>
        <begin position="78"/>
        <end position="121"/>
    </location>
</feature>
<evidence type="ECO:0000256" key="3">
    <source>
        <dbReference type="ARBA" id="ARBA00022525"/>
    </source>
</evidence>
<feature type="domain" description="DUF7151" evidence="6">
    <location>
        <begin position="129"/>
        <end position="167"/>
    </location>
</feature>
<evidence type="ECO:0000256" key="5">
    <source>
        <dbReference type="ARBA" id="ARBA00023180"/>
    </source>
</evidence>
<comment type="subcellular location">
    <subcellularLocation>
        <location evidence="1">Secreted</location>
        <location evidence="1">Cell wall</location>
    </subcellularLocation>
</comment>
<feature type="domain" description="DUF7151" evidence="6">
    <location>
        <begin position="233"/>
        <end position="275"/>
    </location>
</feature>
<dbReference type="InterPro" id="IPR051648">
    <property type="entry name" value="CWI-Assembly_Regulator"/>
</dbReference>
<dbReference type="PROSITE" id="PS51257">
    <property type="entry name" value="PROKAR_LIPOPROTEIN"/>
    <property type="match status" value="1"/>
</dbReference>
<proteinExistence type="predicted"/>
<dbReference type="SUPFAM" id="SSF52058">
    <property type="entry name" value="L domain-like"/>
    <property type="match status" value="3"/>
</dbReference>
<dbReference type="PANTHER" id="PTHR31018:SF3">
    <property type="entry name" value="RECEPTOR PROTEIN-TYROSINE KINASE"/>
    <property type="match status" value="1"/>
</dbReference>
<evidence type="ECO:0000256" key="4">
    <source>
        <dbReference type="ARBA" id="ARBA00022729"/>
    </source>
</evidence>
<dbReference type="PROSITE" id="PS00018">
    <property type="entry name" value="EF_HAND_1"/>
    <property type="match status" value="2"/>
</dbReference>
<evidence type="ECO:0000313" key="9">
    <source>
        <dbReference type="Proteomes" id="UP000183760"/>
    </source>
</evidence>